<protein>
    <recommendedName>
        <fullName evidence="11">Cytochrome P450</fullName>
    </recommendedName>
</protein>
<proteinExistence type="inferred from homology"/>
<evidence type="ECO:0000256" key="2">
    <source>
        <dbReference type="ARBA" id="ARBA00010617"/>
    </source>
</evidence>
<dbReference type="PRINTS" id="PR00463">
    <property type="entry name" value="EP450I"/>
</dbReference>
<keyword evidence="7 8" id="KW-0349">Heme</keyword>
<evidence type="ECO:0000256" key="4">
    <source>
        <dbReference type="ARBA" id="ARBA00023002"/>
    </source>
</evidence>
<comment type="similarity">
    <text evidence="2 8">Belongs to the cytochrome P450 family.</text>
</comment>
<dbReference type="AlphaFoldDB" id="A0AAD4CY38"/>
<evidence type="ECO:0000256" key="6">
    <source>
        <dbReference type="ARBA" id="ARBA00023033"/>
    </source>
</evidence>
<keyword evidence="4 8" id="KW-0560">Oxidoreductase</keyword>
<reference evidence="9" key="2">
    <citation type="submission" date="2020-02" db="EMBL/GenBank/DDBJ databases">
        <authorList>
            <person name="Gilchrist C.L.M."/>
            <person name="Chooi Y.-H."/>
        </authorList>
    </citation>
    <scope>NUCLEOTIDE SEQUENCE</scope>
    <source>
        <strain evidence="9">MST-FP2251</strain>
    </source>
</reference>
<gene>
    <name evidence="9" type="ORF">FE257_004440</name>
</gene>
<feature type="binding site" description="axial binding residue" evidence="7">
    <location>
        <position position="464"/>
    </location>
    <ligand>
        <name>heme</name>
        <dbReference type="ChEBI" id="CHEBI:30413"/>
    </ligand>
    <ligandPart>
        <name>Fe</name>
        <dbReference type="ChEBI" id="CHEBI:18248"/>
    </ligandPart>
</feature>
<evidence type="ECO:0000256" key="5">
    <source>
        <dbReference type="ARBA" id="ARBA00023004"/>
    </source>
</evidence>
<sequence length="531" mass="59427">MNAFLPQALEKQWEWFDLCHPDWRFVAKHELHRKHGDVFAVISPGCLSVEVADAEVAAEIISRSRYDFVKPTWPYSLLNLFGDNVLSSGGATWRRHRKATASQFSNTIHKQAWTKSLVLGQELLSIWTNNHATVSTVANIAPDLEFLVLRVILSVGYGATAHLNYRTDVSGVPDTGRTSRFAAAMDQVLSNLTKLLMLPNRVLKHGPSHWQSVYESATDVRTFLEDLIWTETQKQKRNLTVAGDSQEANNVLSGLVRQGICSPKGENGREEQSHLSDEEVMGNIFILAFAGAVSTADSLKYSLVLMALHPDIQEWLIQDIEEAINSSGEDTTNPLEWKEETVLSRLVAPYCVMLETLRHYPPVTGINKSTGDKEQLVTFNGSLVLLAEDVNVNMSLTALHHNPKYWGKNALVYCPQNWDTRCACDWAESTSNAPEMSDTTAGTPHVRNPVKGSFLAFSDGARGCLGKRFAQVEFVAILTLIFRQYRVELAVRETESLEDVRRRTQMILDNSASTPTLSLQTPVPLQFMRRN</sequence>
<dbReference type="InterPro" id="IPR017972">
    <property type="entry name" value="Cyt_P450_CS"/>
</dbReference>
<dbReference type="GO" id="GO:0005506">
    <property type="term" value="F:iron ion binding"/>
    <property type="evidence" value="ECO:0007669"/>
    <property type="project" value="InterPro"/>
</dbReference>
<dbReference type="Gene3D" id="1.10.630.10">
    <property type="entry name" value="Cytochrome P450"/>
    <property type="match status" value="1"/>
</dbReference>
<keyword evidence="10" id="KW-1185">Reference proteome</keyword>
<dbReference type="InterPro" id="IPR001128">
    <property type="entry name" value="Cyt_P450"/>
</dbReference>
<comment type="cofactor">
    <cofactor evidence="1 7">
        <name>heme</name>
        <dbReference type="ChEBI" id="CHEBI:30413"/>
    </cofactor>
</comment>
<dbReference type="Proteomes" id="UP001194746">
    <property type="component" value="Unassembled WGS sequence"/>
</dbReference>
<keyword evidence="6 8" id="KW-0503">Monooxygenase</keyword>
<evidence type="ECO:0000313" key="9">
    <source>
        <dbReference type="EMBL" id="KAF9894819.1"/>
    </source>
</evidence>
<keyword evidence="3 7" id="KW-0479">Metal-binding</keyword>
<dbReference type="PRINTS" id="PR00385">
    <property type="entry name" value="P450"/>
</dbReference>
<name>A0AAD4CY38_ASPNN</name>
<dbReference type="InterPro" id="IPR002401">
    <property type="entry name" value="Cyt_P450_E_grp-I"/>
</dbReference>
<evidence type="ECO:0008006" key="11">
    <source>
        <dbReference type="Google" id="ProtNLM"/>
    </source>
</evidence>
<dbReference type="GO" id="GO:0004497">
    <property type="term" value="F:monooxygenase activity"/>
    <property type="evidence" value="ECO:0007669"/>
    <property type="project" value="UniProtKB-KW"/>
</dbReference>
<dbReference type="PANTHER" id="PTHR24305:SF166">
    <property type="entry name" value="CYTOCHROME P450 12A4, MITOCHONDRIAL-RELATED"/>
    <property type="match status" value="1"/>
</dbReference>
<dbReference type="InterPro" id="IPR050121">
    <property type="entry name" value="Cytochrome_P450_monoxygenase"/>
</dbReference>
<keyword evidence="5 7" id="KW-0408">Iron</keyword>
<dbReference type="Pfam" id="PF00067">
    <property type="entry name" value="p450"/>
    <property type="match status" value="1"/>
</dbReference>
<dbReference type="EMBL" id="VCAU01000002">
    <property type="protein sequence ID" value="KAF9894819.1"/>
    <property type="molecule type" value="Genomic_DNA"/>
</dbReference>
<dbReference type="GO" id="GO:0020037">
    <property type="term" value="F:heme binding"/>
    <property type="evidence" value="ECO:0007669"/>
    <property type="project" value="InterPro"/>
</dbReference>
<evidence type="ECO:0000256" key="1">
    <source>
        <dbReference type="ARBA" id="ARBA00001971"/>
    </source>
</evidence>
<dbReference type="InterPro" id="IPR036396">
    <property type="entry name" value="Cyt_P450_sf"/>
</dbReference>
<dbReference type="PROSITE" id="PS00086">
    <property type="entry name" value="CYTOCHROME_P450"/>
    <property type="match status" value="1"/>
</dbReference>
<organism evidence="9 10">
    <name type="scientific">Aspergillus nanangensis</name>
    <dbReference type="NCBI Taxonomy" id="2582783"/>
    <lineage>
        <taxon>Eukaryota</taxon>
        <taxon>Fungi</taxon>
        <taxon>Dikarya</taxon>
        <taxon>Ascomycota</taxon>
        <taxon>Pezizomycotina</taxon>
        <taxon>Eurotiomycetes</taxon>
        <taxon>Eurotiomycetidae</taxon>
        <taxon>Eurotiales</taxon>
        <taxon>Aspergillaceae</taxon>
        <taxon>Aspergillus</taxon>
        <taxon>Aspergillus subgen. Circumdati</taxon>
    </lineage>
</organism>
<dbReference type="PANTHER" id="PTHR24305">
    <property type="entry name" value="CYTOCHROME P450"/>
    <property type="match status" value="1"/>
</dbReference>
<comment type="caution">
    <text evidence="9">The sequence shown here is derived from an EMBL/GenBank/DDBJ whole genome shotgun (WGS) entry which is preliminary data.</text>
</comment>
<reference evidence="9" key="1">
    <citation type="journal article" date="2019" name="Beilstein J. Org. Chem.">
        <title>Nanangenines: drimane sesquiterpenoids as the dominant metabolite cohort of a novel Australian fungus, Aspergillus nanangensis.</title>
        <authorList>
            <person name="Lacey H.J."/>
            <person name="Gilchrist C.L.M."/>
            <person name="Crombie A."/>
            <person name="Kalaitzis J.A."/>
            <person name="Vuong D."/>
            <person name="Rutledge P.J."/>
            <person name="Turner P."/>
            <person name="Pitt J.I."/>
            <person name="Lacey E."/>
            <person name="Chooi Y.H."/>
            <person name="Piggott A.M."/>
        </authorList>
    </citation>
    <scope>NUCLEOTIDE SEQUENCE</scope>
    <source>
        <strain evidence="9">MST-FP2251</strain>
    </source>
</reference>
<evidence type="ECO:0000256" key="7">
    <source>
        <dbReference type="PIRSR" id="PIRSR602401-1"/>
    </source>
</evidence>
<evidence type="ECO:0000256" key="8">
    <source>
        <dbReference type="RuleBase" id="RU000461"/>
    </source>
</evidence>
<dbReference type="GO" id="GO:0016705">
    <property type="term" value="F:oxidoreductase activity, acting on paired donors, with incorporation or reduction of molecular oxygen"/>
    <property type="evidence" value="ECO:0007669"/>
    <property type="project" value="InterPro"/>
</dbReference>
<evidence type="ECO:0000313" key="10">
    <source>
        <dbReference type="Proteomes" id="UP001194746"/>
    </source>
</evidence>
<accession>A0AAD4CY38</accession>
<evidence type="ECO:0000256" key="3">
    <source>
        <dbReference type="ARBA" id="ARBA00022723"/>
    </source>
</evidence>
<dbReference type="SUPFAM" id="SSF48264">
    <property type="entry name" value="Cytochrome P450"/>
    <property type="match status" value="1"/>
</dbReference>